<comment type="pathway">
    <text evidence="2">Carbohydrate degradation; glycolysis; pyruvate from D-glyceraldehyde 3-phosphate: step 5/5.</text>
</comment>
<evidence type="ECO:0000256" key="5">
    <source>
        <dbReference type="ARBA" id="ARBA00022679"/>
    </source>
</evidence>
<evidence type="ECO:0000256" key="3">
    <source>
        <dbReference type="ARBA" id="ARBA00008663"/>
    </source>
</evidence>
<comment type="caution">
    <text evidence="14">The sequence shown here is derived from an EMBL/GenBank/DDBJ whole genome shotgun (WGS) entry which is preliminary data.</text>
</comment>
<dbReference type="RefSeq" id="WP_239316628.1">
    <property type="nucleotide sequence ID" value="NZ_JAKMUT010000006.1"/>
</dbReference>
<evidence type="ECO:0000259" key="13">
    <source>
        <dbReference type="Pfam" id="PF00224"/>
    </source>
</evidence>
<dbReference type="GO" id="GO:0000287">
    <property type="term" value="F:magnesium ion binding"/>
    <property type="evidence" value="ECO:0007669"/>
    <property type="project" value="InterPro"/>
</dbReference>
<evidence type="ECO:0000256" key="7">
    <source>
        <dbReference type="ARBA" id="ARBA00022741"/>
    </source>
</evidence>
<dbReference type="InterPro" id="IPR011037">
    <property type="entry name" value="Pyrv_Knase-like_insert_dom_sf"/>
</dbReference>
<dbReference type="EC" id="2.7.1.40" evidence="4"/>
<evidence type="ECO:0000256" key="4">
    <source>
        <dbReference type="ARBA" id="ARBA00012142"/>
    </source>
</evidence>
<evidence type="ECO:0000256" key="11">
    <source>
        <dbReference type="ARBA" id="ARBA00023152"/>
    </source>
</evidence>
<comment type="cofactor">
    <cofactor evidence="1">
        <name>K(+)</name>
        <dbReference type="ChEBI" id="CHEBI:29103"/>
    </cofactor>
</comment>
<dbReference type="Proteomes" id="UP001146469">
    <property type="component" value="Unassembled WGS sequence"/>
</dbReference>
<evidence type="ECO:0000256" key="12">
    <source>
        <dbReference type="ARBA" id="ARBA00023317"/>
    </source>
</evidence>
<keyword evidence="15" id="KW-1185">Reference proteome</keyword>
<reference evidence="14" key="1">
    <citation type="submission" date="2022-02" db="EMBL/GenBank/DDBJ databases">
        <title>Corynebacterium sp. from urogenital microbiome.</title>
        <authorList>
            <person name="Cappelli E.A."/>
            <person name="Ribeiro T.G."/>
            <person name="Peixe L."/>
        </authorList>
    </citation>
    <scope>NUCLEOTIDE SEQUENCE</scope>
    <source>
        <strain evidence="14">C8Ua_174</strain>
    </source>
</reference>
<feature type="domain" description="Pyruvate kinase barrel" evidence="13">
    <location>
        <begin position="313"/>
        <end position="576"/>
    </location>
</feature>
<dbReference type="GO" id="GO:0016301">
    <property type="term" value="F:kinase activity"/>
    <property type="evidence" value="ECO:0007669"/>
    <property type="project" value="UniProtKB-KW"/>
</dbReference>
<dbReference type="GO" id="GO:0030955">
    <property type="term" value="F:potassium ion binding"/>
    <property type="evidence" value="ECO:0007669"/>
    <property type="project" value="InterPro"/>
</dbReference>
<accession>A0A9X3LM32</accession>
<dbReference type="EMBL" id="JAKMUT010000006">
    <property type="protein sequence ID" value="MCZ9290041.1"/>
    <property type="molecule type" value="Genomic_DNA"/>
</dbReference>
<dbReference type="AlphaFoldDB" id="A0A9X3LM32"/>
<dbReference type="SUPFAM" id="SSF51621">
    <property type="entry name" value="Phosphoenolpyruvate/pyruvate domain"/>
    <property type="match status" value="1"/>
</dbReference>
<name>A0A9X3LM32_9CORY</name>
<keyword evidence="12 14" id="KW-0670">Pyruvate</keyword>
<protein>
    <recommendedName>
        <fullName evidence="4">pyruvate kinase</fullName>
        <ecNumber evidence="4">2.7.1.40</ecNumber>
    </recommendedName>
</protein>
<evidence type="ECO:0000256" key="10">
    <source>
        <dbReference type="ARBA" id="ARBA00022842"/>
    </source>
</evidence>
<evidence type="ECO:0000256" key="2">
    <source>
        <dbReference type="ARBA" id="ARBA00004997"/>
    </source>
</evidence>
<evidence type="ECO:0000313" key="14">
    <source>
        <dbReference type="EMBL" id="MCZ9290041.1"/>
    </source>
</evidence>
<gene>
    <name evidence="14" type="ORF">L8V00_07470</name>
</gene>
<organism evidence="14 15">
    <name type="scientific">Corynebacterium evansiae</name>
    <dbReference type="NCBI Taxonomy" id="2913499"/>
    <lineage>
        <taxon>Bacteria</taxon>
        <taxon>Bacillati</taxon>
        <taxon>Actinomycetota</taxon>
        <taxon>Actinomycetes</taxon>
        <taxon>Mycobacteriales</taxon>
        <taxon>Corynebacteriaceae</taxon>
        <taxon>Corynebacterium</taxon>
    </lineage>
</organism>
<dbReference type="InterPro" id="IPR040442">
    <property type="entry name" value="Pyrv_kinase-like_dom_sf"/>
</dbReference>
<dbReference type="InterPro" id="IPR015806">
    <property type="entry name" value="Pyrv_Knase_insert_dom_sf"/>
</dbReference>
<dbReference type="Pfam" id="PF00224">
    <property type="entry name" value="PK"/>
    <property type="match status" value="2"/>
</dbReference>
<keyword evidence="7" id="KW-0547">Nucleotide-binding</keyword>
<dbReference type="InterPro" id="IPR001697">
    <property type="entry name" value="Pyr_Knase"/>
</dbReference>
<keyword evidence="11" id="KW-0324">Glycolysis</keyword>
<keyword evidence="6" id="KW-0479">Metal-binding</keyword>
<keyword evidence="10" id="KW-0460">Magnesium</keyword>
<keyword evidence="5" id="KW-0808">Transferase</keyword>
<feature type="domain" description="Pyruvate kinase barrel" evidence="13">
    <location>
        <begin position="143"/>
        <end position="216"/>
    </location>
</feature>
<dbReference type="NCBIfam" id="NF011314">
    <property type="entry name" value="PRK14725.1"/>
    <property type="match status" value="1"/>
</dbReference>
<evidence type="ECO:0000313" key="15">
    <source>
        <dbReference type="Proteomes" id="UP001146469"/>
    </source>
</evidence>
<proteinExistence type="inferred from homology"/>
<dbReference type="InterPro" id="IPR015793">
    <property type="entry name" value="Pyrv_Knase_brl"/>
</dbReference>
<dbReference type="PANTHER" id="PTHR11817">
    <property type="entry name" value="PYRUVATE KINASE"/>
    <property type="match status" value="1"/>
</dbReference>
<dbReference type="Gene3D" id="2.40.33.10">
    <property type="entry name" value="PK beta-barrel domain-like"/>
    <property type="match status" value="1"/>
</dbReference>
<dbReference type="GO" id="GO:0004743">
    <property type="term" value="F:pyruvate kinase activity"/>
    <property type="evidence" value="ECO:0007669"/>
    <property type="project" value="UniProtKB-EC"/>
</dbReference>
<evidence type="ECO:0000256" key="9">
    <source>
        <dbReference type="ARBA" id="ARBA00022840"/>
    </source>
</evidence>
<keyword evidence="9" id="KW-0067">ATP-binding</keyword>
<comment type="similarity">
    <text evidence="3">Belongs to the pyruvate kinase family.</text>
</comment>
<dbReference type="InterPro" id="IPR015813">
    <property type="entry name" value="Pyrv/PenolPyrv_kinase-like_dom"/>
</dbReference>
<dbReference type="GO" id="GO:0005524">
    <property type="term" value="F:ATP binding"/>
    <property type="evidence" value="ECO:0007669"/>
    <property type="project" value="UniProtKB-KW"/>
</dbReference>
<evidence type="ECO:0000256" key="6">
    <source>
        <dbReference type="ARBA" id="ARBA00022723"/>
    </source>
</evidence>
<keyword evidence="8 14" id="KW-0418">Kinase</keyword>
<evidence type="ECO:0000256" key="1">
    <source>
        <dbReference type="ARBA" id="ARBA00001958"/>
    </source>
</evidence>
<dbReference type="Gene3D" id="3.20.20.60">
    <property type="entry name" value="Phosphoenolpyruvate-binding domains"/>
    <property type="match status" value="2"/>
</dbReference>
<sequence>MQVNKQAVLEAIEELLDELDSQTLHWYPEIRATAPTHFVGARNLVHYTTLRTSDRRGLQGNLESLGATRLSTAEPAVKARLQAAHNVVSALDGRSPQFAEEDVSDAIVGADELLEQHTEALFGVEALPGDSSYIMVTLPIEAAYDQELVARLVDSGMELARINCAHDGPEVWKRMIDNVRAAGKAAGRYIPVSMDLAGPKIRTGRIAPGPAVVRVRVQRDDAGTVIQPCRLWMIPEDRELAEAPMAENTLGRPIVSVHVSREFFDALEVGETIRVEDARGKKRKLGVIKKDSEGALAEGQQNIYLQLGAELKTENAKTAVGSVPQVLQKLRPQTGDRIVLTSADVVCDPQDGDIPKISCTLPEAVRALEVGQQVLFDDGAIAAKVVGKRGTLDTESTEETVEAELLVTRGGAKLAEYKGINLPDTELPLPSLTEEDEAALAFVAEHADMAAVSFIRSREDVAYVLEKFHELGADDLGLVLKIETIPAFENLTTILLEGMRHAKFGVMLARGDLAVEMGFARMAEVPGQVMAMVEAAHVPLIIATQVLESMAKSGLPTRAEITDVAWALRAECIMLNKGPHIPEAIAILREIGVKMDRSQRKNRMLLHHVRSWQ</sequence>
<evidence type="ECO:0000256" key="8">
    <source>
        <dbReference type="ARBA" id="ARBA00022777"/>
    </source>
</evidence>
<dbReference type="SUPFAM" id="SSF50800">
    <property type="entry name" value="PK beta-barrel domain-like"/>
    <property type="match status" value="1"/>
</dbReference>